<dbReference type="PANTHER" id="PTHR35560">
    <property type="entry name" value="BLL0132 PROTEIN"/>
    <property type="match status" value="1"/>
</dbReference>
<feature type="region of interest" description="Disordered" evidence="1">
    <location>
        <begin position="319"/>
        <end position="357"/>
    </location>
</feature>
<dbReference type="AlphaFoldDB" id="A0A4Z1BZR4"/>
<feature type="chain" id="PRO_5021311879" description="Alpha/beta hydrolase" evidence="2">
    <location>
        <begin position="22"/>
        <end position="357"/>
    </location>
</feature>
<keyword evidence="2" id="KW-0732">Signal</keyword>
<gene>
    <name evidence="3" type="ORF">E5Q11_07950</name>
</gene>
<dbReference type="SUPFAM" id="SSF53474">
    <property type="entry name" value="alpha/beta-Hydrolases"/>
    <property type="match status" value="1"/>
</dbReference>
<dbReference type="Proteomes" id="UP000298325">
    <property type="component" value="Unassembled WGS sequence"/>
</dbReference>
<comment type="caution">
    <text evidence="3">The sequence shown here is derived from an EMBL/GenBank/DDBJ whole genome shotgun (WGS) entry which is preliminary data.</text>
</comment>
<feature type="signal peptide" evidence="2">
    <location>
        <begin position="1"/>
        <end position="21"/>
    </location>
</feature>
<proteinExistence type="predicted"/>
<dbReference type="Gene3D" id="3.40.50.1820">
    <property type="entry name" value="alpha/beta hydrolase"/>
    <property type="match status" value="1"/>
</dbReference>
<dbReference type="InterPro" id="IPR029058">
    <property type="entry name" value="AB_hydrolase_fold"/>
</dbReference>
<evidence type="ECO:0000256" key="2">
    <source>
        <dbReference type="SAM" id="SignalP"/>
    </source>
</evidence>
<accession>A0A4Z1BZR4</accession>
<reference evidence="3 4" key="1">
    <citation type="submission" date="2019-04" db="EMBL/GenBank/DDBJ databases">
        <authorList>
            <person name="Park S."/>
            <person name="Yoon J.-H."/>
        </authorList>
    </citation>
    <scope>NUCLEOTIDE SEQUENCE [LARGE SCALE GENOMIC DNA]</scope>
    <source>
        <strain evidence="3 4">HJM-18</strain>
    </source>
</reference>
<dbReference type="RefSeq" id="WP_135802870.1">
    <property type="nucleotide sequence ID" value="NZ_SRPF01000002.1"/>
</dbReference>
<dbReference type="OrthoDB" id="1094867at2"/>
<evidence type="ECO:0008006" key="5">
    <source>
        <dbReference type="Google" id="ProtNLM"/>
    </source>
</evidence>
<name>A0A4Z1BZR4_9GAMM</name>
<protein>
    <recommendedName>
        <fullName evidence="5">Alpha/beta hydrolase</fullName>
    </recommendedName>
</protein>
<evidence type="ECO:0000313" key="4">
    <source>
        <dbReference type="Proteomes" id="UP000298325"/>
    </source>
</evidence>
<dbReference type="PANTHER" id="PTHR35560:SF3">
    <property type="entry name" value="PEPTIDASE S9 PROLYL OLIGOPEPTIDASE CATALYTIC DOMAIN-CONTAINING PROTEIN"/>
    <property type="match status" value="1"/>
</dbReference>
<evidence type="ECO:0000313" key="3">
    <source>
        <dbReference type="EMBL" id="TGN40208.1"/>
    </source>
</evidence>
<organism evidence="3 4">
    <name type="scientific">Marinobacter confluentis</name>
    <dbReference type="NCBI Taxonomy" id="1697557"/>
    <lineage>
        <taxon>Bacteria</taxon>
        <taxon>Pseudomonadati</taxon>
        <taxon>Pseudomonadota</taxon>
        <taxon>Gammaproteobacteria</taxon>
        <taxon>Pseudomonadales</taxon>
        <taxon>Marinobacteraceae</taxon>
        <taxon>Marinobacter</taxon>
    </lineage>
</organism>
<dbReference type="EMBL" id="SRPF01000002">
    <property type="protein sequence ID" value="TGN40208.1"/>
    <property type="molecule type" value="Genomic_DNA"/>
</dbReference>
<evidence type="ECO:0000256" key="1">
    <source>
        <dbReference type="SAM" id="MobiDB-lite"/>
    </source>
</evidence>
<keyword evidence="4" id="KW-1185">Reference proteome</keyword>
<dbReference type="PROSITE" id="PS51257">
    <property type="entry name" value="PROKAR_LIPOPROTEIN"/>
    <property type="match status" value="1"/>
</dbReference>
<sequence>MKLIALLLVGLISLLSGCASVQPDEAAYAEDSDLFQPATFESYGSFVVSAGTESKPVNMRLWYARPDKVEADTPVVMVMHGARRDANTYRDYWGTYAKRHNALIIAPEFSQDNFPTGWGYQSGNWVTADSASYDESKGQRNPPEESSFAALERVFDAVKNQFALNAETYDIWGHGSGAQFVHRMVMMWPQARIGTAVAANAGSYTFPDWTLPLRYGLKNTGIEPEDLKPAYKHRLVIMLGTEDNDPSHRLLSQLDIALAQGAHRFEKGQNFYKVNKAQAEKLNTEYNWEIQTVYGIAHSGQKMAKAGAEFLLQGKTEKALFSDDGGSNRQDDQEDSGEGPESSRLLKGSDDGEVSPF</sequence>